<dbReference type="FunFam" id="3.80.10.10:FF:000117">
    <property type="entry name" value="leucine-rich repeat-containing protein 17"/>
    <property type="match status" value="1"/>
</dbReference>
<dbReference type="PANTHER" id="PTHR24369:SF213">
    <property type="entry name" value="INSULIN LIKE GROWTH FACTOR BINDING PROTEIN ACID LABILE SUBUNIT"/>
    <property type="match status" value="1"/>
</dbReference>
<dbReference type="PaxDb" id="8355-A0A1L8GZ99"/>
<dbReference type="PRINTS" id="PR00019">
    <property type="entry name" value="LEURICHRPT"/>
</dbReference>
<proteinExistence type="predicted"/>
<dbReference type="InterPro" id="IPR050541">
    <property type="entry name" value="LRR_TM_domain-containing"/>
</dbReference>
<dbReference type="PROSITE" id="PS51450">
    <property type="entry name" value="LRR"/>
    <property type="match status" value="1"/>
</dbReference>
<comment type="subcellular location">
    <subcellularLocation>
        <location evidence="1">Secreted</location>
        <location evidence="1">Extracellular space</location>
    </subcellularLocation>
</comment>
<evidence type="ECO:0000313" key="11">
    <source>
        <dbReference type="RefSeq" id="XP_018108167.1"/>
    </source>
</evidence>
<evidence type="ECO:0000256" key="6">
    <source>
        <dbReference type="ARBA" id="ARBA00022855"/>
    </source>
</evidence>
<dbReference type="SMART" id="SM00082">
    <property type="entry name" value="LRRCT"/>
    <property type="match status" value="2"/>
</dbReference>
<gene>
    <name evidence="11 12" type="primary">lrrc17.L</name>
</gene>
<dbReference type="SMART" id="SM00365">
    <property type="entry name" value="LRR_SD22"/>
    <property type="match status" value="4"/>
</dbReference>
<dbReference type="Xenbase" id="XB-GENE-17337093">
    <property type="gene designation" value="lrrc17.L"/>
</dbReference>
<keyword evidence="10" id="KW-1185">Reference proteome</keyword>
<dbReference type="AlphaFoldDB" id="A0A1L8GZ99"/>
<protein>
    <recommendedName>
        <fullName evidence="8">Leucine-rich repeat-containing protein 17</fullName>
    </recommendedName>
</protein>
<evidence type="ECO:0000256" key="1">
    <source>
        <dbReference type="ARBA" id="ARBA00004239"/>
    </source>
</evidence>
<keyword evidence="4" id="KW-0732">Signal</keyword>
<feature type="domain" description="LRRCT" evidence="9">
    <location>
        <begin position="340"/>
        <end position="391"/>
    </location>
</feature>
<dbReference type="SMART" id="SM00369">
    <property type="entry name" value="LRR_TYP"/>
    <property type="match status" value="6"/>
</dbReference>
<dbReference type="GO" id="GO:0005886">
    <property type="term" value="C:plasma membrane"/>
    <property type="evidence" value="ECO:0007669"/>
    <property type="project" value="TreeGrafter"/>
</dbReference>
<keyword evidence="6" id="KW-0892">Osteogenesis</keyword>
<keyword evidence="3" id="KW-0433">Leucine-rich repeat</keyword>
<dbReference type="GO" id="GO:0001503">
    <property type="term" value="P:ossification"/>
    <property type="evidence" value="ECO:0007669"/>
    <property type="project" value="UniProtKB-KW"/>
</dbReference>
<sequence>MRVVTLLMLLCFCKISECRKIRRSRENDKPNSTKKTSSTVKRYAPGLPCETYMYLNEKYLDCQEKRQTSVLPAWPEDLIHILLARNHIRILKNNAFSKFQKVKSLDLQQNEIIKIENLAFYGLKRLTTLLLQHNKIKVLSEEVFIHMPLLSYLRLYDNPWDCNCELESLVTLLKIPRNRNLGNYAKCETPIEMKGLKLKTVSPELICQDDKLEPKHVQGPKVTRPLVDSSLCHTYLYPIATLDCKRKDLHSVPTDIAPDIVKLDLSNNKIKQLQSKAFVDTPNLEILNLSSNEMELIDPAAFSGLMNLQELDLSNNTLFNIHYGVLEDLYFLKKLWLRENPWRCDYNIHYLFYWLKHHYNVNYNGLECKSPEEYKGWFVGRYVRSYYEECPNEKFQVQIDQEINVEEPERSNDRSWQVEKAGKKTVRLTVLS</sequence>
<dbReference type="InterPro" id="IPR003591">
    <property type="entry name" value="Leu-rich_rpt_typical-subtyp"/>
</dbReference>
<dbReference type="AGR" id="Xenbase:XB-GENE-17337093"/>
<evidence type="ECO:0000256" key="7">
    <source>
        <dbReference type="ARBA" id="ARBA00053173"/>
    </source>
</evidence>
<feature type="domain" description="LRRCT" evidence="9">
    <location>
        <begin position="158"/>
        <end position="208"/>
    </location>
</feature>
<evidence type="ECO:0000256" key="8">
    <source>
        <dbReference type="ARBA" id="ARBA00071469"/>
    </source>
</evidence>
<dbReference type="OMA" id="LHYFQYG"/>
<evidence type="ECO:0000313" key="10">
    <source>
        <dbReference type="Proteomes" id="UP000186698"/>
    </source>
</evidence>
<dbReference type="GeneID" id="108711195"/>
<dbReference type="Pfam" id="PF13855">
    <property type="entry name" value="LRR_8"/>
    <property type="match status" value="2"/>
</dbReference>
<dbReference type="SUPFAM" id="SSF52058">
    <property type="entry name" value="L domain-like"/>
    <property type="match status" value="1"/>
</dbReference>
<dbReference type="Bgee" id="108711195">
    <property type="expression patterns" value="Expressed in heart and 11 other cell types or tissues"/>
</dbReference>
<dbReference type="InterPro" id="IPR032675">
    <property type="entry name" value="LRR_dom_sf"/>
</dbReference>
<evidence type="ECO:0000256" key="4">
    <source>
        <dbReference type="ARBA" id="ARBA00022729"/>
    </source>
</evidence>
<reference evidence="11" key="1">
    <citation type="submission" date="2025-08" db="UniProtKB">
        <authorList>
            <consortium name="RefSeq"/>
        </authorList>
    </citation>
    <scope>IDENTIFICATION</scope>
    <source>
        <strain evidence="11">J_2021</strain>
        <tissue evidence="11">Erythrocytes</tissue>
    </source>
</reference>
<evidence type="ECO:0000256" key="2">
    <source>
        <dbReference type="ARBA" id="ARBA00022525"/>
    </source>
</evidence>
<accession>A0A1L8GZ99</accession>
<dbReference type="CTD" id="108711195"/>
<evidence type="ECO:0000256" key="5">
    <source>
        <dbReference type="ARBA" id="ARBA00022737"/>
    </source>
</evidence>
<keyword evidence="2" id="KW-0964">Secreted</keyword>
<evidence type="ECO:0000256" key="3">
    <source>
        <dbReference type="ARBA" id="ARBA00022614"/>
    </source>
</evidence>
<dbReference type="RefSeq" id="XP_018108167.1">
    <property type="nucleotide sequence ID" value="XM_018252678.2"/>
</dbReference>
<dbReference type="Gene3D" id="3.80.10.10">
    <property type="entry name" value="Ribonuclease Inhibitor"/>
    <property type="match status" value="2"/>
</dbReference>
<dbReference type="FunFam" id="3.80.10.10:FF:000098">
    <property type="entry name" value="leucine-rich repeat-containing protein 17"/>
    <property type="match status" value="1"/>
</dbReference>
<dbReference type="STRING" id="8355.A0A1L8GZ99"/>
<dbReference type="InterPro" id="IPR000483">
    <property type="entry name" value="Cys-rich_flank_reg_C"/>
</dbReference>
<dbReference type="KEGG" id="xla:108711195"/>
<dbReference type="OrthoDB" id="1741314at2759"/>
<name>A0A1L8GZ99_XENLA</name>
<keyword evidence="5" id="KW-0677">Repeat</keyword>
<dbReference type="Proteomes" id="UP000186698">
    <property type="component" value="Chromosome 3L"/>
</dbReference>
<organism evidence="10 11">
    <name type="scientific">Xenopus laevis</name>
    <name type="common">African clawed frog</name>
    <dbReference type="NCBI Taxonomy" id="8355"/>
    <lineage>
        <taxon>Eukaryota</taxon>
        <taxon>Metazoa</taxon>
        <taxon>Chordata</taxon>
        <taxon>Craniata</taxon>
        <taxon>Vertebrata</taxon>
        <taxon>Euteleostomi</taxon>
        <taxon>Amphibia</taxon>
        <taxon>Batrachia</taxon>
        <taxon>Anura</taxon>
        <taxon>Pipoidea</taxon>
        <taxon>Pipidae</taxon>
        <taxon>Xenopodinae</taxon>
        <taxon>Xenopus</taxon>
        <taxon>Xenopus</taxon>
    </lineage>
</organism>
<dbReference type="InterPro" id="IPR001611">
    <property type="entry name" value="Leu-rich_rpt"/>
</dbReference>
<dbReference type="GO" id="GO:0005576">
    <property type="term" value="C:extracellular region"/>
    <property type="evidence" value="ECO:0007669"/>
    <property type="project" value="UniProtKB-SubCell"/>
</dbReference>
<dbReference type="PANTHER" id="PTHR24369">
    <property type="entry name" value="ANTIGEN BSP, PUTATIVE-RELATED"/>
    <property type="match status" value="1"/>
</dbReference>
<evidence type="ECO:0000259" key="9">
    <source>
        <dbReference type="SMART" id="SM00082"/>
    </source>
</evidence>
<evidence type="ECO:0000313" key="12">
    <source>
        <dbReference type="Xenbase" id="XB-GENE-17337093"/>
    </source>
</evidence>
<comment type="function">
    <text evidence="7">Involved in bone homeostasis. Acts as a negative regulator of RANKL-induced osteoclast precursor differentiation from bone marrow precursors.</text>
</comment>